<dbReference type="RefSeq" id="WP_146572619.1">
    <property type="nucleotide sequence ID" value="NZ_CP042306.1"/>
</dbReference>
<dbReference type="InterPro" id="IPR000015">
    <property type="entry name" value="Fimb_usher"/>
</dbReference>
<dbReference type="Proteomes" id="UP000315673">
    <property type="component" value="Chromosome"/>
</dbReference>
<evidence type="ECO:0000256" key="1">
    <source>
        <dbReference type="SAM" id="SignalP"/>
    </source>
</evidence>
<dbReference type="InterPro" id="IPR042186">
    <property type="entry name" value="FimD_plug_dom"/>
</dbReference>
<proteinExistence type="predicted"/>
<dbReference type="Gene3D" id="2.60.40.3110">
    <property type="match status" value="1"/>
</dbReference>
<reference evidence="2 3" key="1">
    <citation type="submission" date="2019-07" db="EMBL/GenBank/DDBJ databases">
        <title>Full genome sequence of Sphingomonas sp. 4R-6-7(HKS19).</title>
        <authorList>
            <person name="Im W.-T."/>
        </authorList>
    </citation>
    <scope>NUCLEOTIDE SEQUENCE [LARGE SCALE GENOMIC DNA]</scope>
    <source>
        <strain evidence="2 3">HKS19</strain>
    </source>
</reference>
<keyword evidence="1" id="KW-0732">Signal</keyword>
<dbReference type="GO" id="GO:0009279">
    <property type="term" value="C:cell outer membrane"/>
    <property type="evidence" value="ECO:0007669"/>
    <property type="project" value="TreeGrafter"/>
</dbReference>
<dbReference type="GO" id="GO:0015473">
    <property type="term" value="F:fimbrial usher porin activity"/>
    <property type="evidence" value="ECO:0007669"/>
    <property type="project" value="InterPro"/>
</dbReference>
<organism evidence="2 3">
    <name type="scientific">Sphingomonas panacisoli</name>
    <dbReference type="NCBI Taxonomy" id="1813879"/>
    <lineage>
        <taxon>Bacteria</taxon>
        <taxon>Pseudomonadati</taxon>
        <taxon>Pseudomonadota</taxon>
        <taxon>Alphaproteobacteria</taxon>
        <taxon>Sphingomonadales</taxon>
        <taxon>Sphingomonadaceae</taxon>
        <taxon>Sphingomonas</taxon>
    </lineage>
</organism>
<dbReference type="GO" id="GO:0009297">
    <property type="term" value="P:pilus assembly"/>
    <property type="evidence" value="ECO:0007669"/>
    <property type="project" value="InterPro"/>
</dbReference>
<evidence type="ECO:0000313" key="2">
    <source>
        <dbReference type="EMBL" id="QDZ08267.1"/>
    </source>
</evidence>
<accession>A0A5B8LJ11</accession>
<dbReference type="EMBL" id="CP042306">
    <property type="protein sequence ID" value="QDZ08267.1"/>
    <property type="molecule type" value="Genomic_DNA"/>
</dbReference>
<dbReference type="AlphaFoldDB" id="A0A5B8LJ11"/>
<dbReference type="Gene3D" id="2.60.40.2610">
    <property type="entry name" value="Outer membrane usher protein FimD, plug domain"/>
    <property type="match status" value="1"/>
</dbReference>
<dbReference type="PANTHER" id="PTHR30451">
    <property type="entry name" value="OUTER MEMBRANE USHER PROTEIN"/>
    <property type="match status" value="1"/>
</dbReference>
<dbReference type="Pfam" id="PF00577">
    <property type="entry name" value="Usher"/>
    <property type="match status" value="2"/>
</dbReference>
<gene>
    <name evidence="2" type="ORF">FPZ24_12935</name>
</gene>
<dbReference type="OrthoDB" id="8587at2"/>
<keyword evidence="3" id="KW-1185">Reference proteome</keyword>
<dbReference type="PANTHER" id="PTHR30451:SF5">
    <property type="entry name" value="SLR0019 PROTEIN"/>
    <property type="match status" value="1"/>
</dbReference>
<name>A0A5B8LJ11_9SPHN</name>
<evidence type="ECO:0000313" key="3">
    <source>
        <dbReference type="Proteomes" id="UP000315673"/>
    </source>
</evidence>
<protein>
    <submittedName>
        <fullName evidence="2">Fimbrial biogenesis outer membrane usher protein</fullName>
    </submittedName>
</protein>
<sequence>MRLFRSLLTLLALCAAQPAFAASDPVPGAAADKVDSAALFVELVVNGQAKDGFLSVAKNGDHLWVDADTLRKAGIDIRDQGRIDVAAYPGFRATYDEEGQRLLLDVPAAMLPTSKIAGTAPARLKTTVSTGALLNYDLYAQRTAGITSVSLWSEQRVFGPVGTLSNTGSIRWGGSGRKGYVRYDTTYRYIDEDRAIVAEAGDTITGALPWNSAVRIGGVQIARSFRTRPDLITVPLPDFAGMAAVPSGVDLFVDGYRQQHADVGPGRFVLDNVPVVNGAGEARVVTTDAVGRQVSTVIPFYVAPELLHPGLSDFSASVGALRRGYGLKSFGYGRLVATASGRVGLTSRFTLEGHGEAASGLVLGGIGGAWAPGRFGAFHGSAAVSRRAGATGTQVTVGYTYTSRRFSLGAEHIVRSSNFTDLAGFDLANWRGGSRSDRVSGSVVLNGLGSLGVGYIDARTRDGSRARIASASFSLPLARSISAFAAADYDIDRKAFSAQLRIVVPLGGGSASAGVSRQPNRGMLFEGDYARSVPTDGGFGFAASAATGSNGGFYGQASGTWRGDAVQIDAGASTTPGSASYWAGVTGAVALLNDKVYVANQLPDAFAVIVTDLPKVPVYYENQLIGRTERDGRLFVPRVTAYHPSRFSIDTIDLPIGAEAATIEARVALREGTGAVIPMTVAIVRSGTVVLLDAFGKPFPAGTMADLSTGGQVVVGWDGIVSIDRLPAAFTLSIARPTGVCRATVAVPADAGPLANLGSVRCE</sequence>
<feature type="chain" id="PRO_5022833038" evidence="1">
    <location>
        <begin position="22"/>
        <end position="763"/>
    </location>
</feature>
<feature type="signal peptide" evidence="1">
    <location>
        <begin position="1"/>
        <end position="21"/>
    </location>
</feature>
<dbReference type="KEGG" id="spai:FPZ24_12935"/>